<dbReference type="Proteomes" id="UP000322876">
    <property type="component" value="Unassembled WGS sequence"/>
</dbReference>
<sequence length="526" mass="59259">MRFSLEAKVGVFVVIGLLLLGYMTTKVGDIRWGKKQGYEVTVYINDASGLVKDAIVKYRGVEVGKVESIELVGDRVEVKVLIDNKYQIPNNVVAIIRSTGFLGEKYLELSVTKEKDTGFLVAGSQIDKYKTTVDLDQLQNKLADIADDIKAITESLREVLASDSGKTDMKLTLQNIRYSTEYIREMLEENQKRINQIVKNVETITTSLKEITLSNQQNVNDLIANLKEVSETLRVQTPQIATKLNNITTNIDDLVGDSKGDLRETISNIKVVTTKLEKTVDNLNEITDKINKGKGTIGTLINDNETAQDVKEALKGLRKLVNAYDRFKFYLSFSGERMWDTGETKGYFHLRIQPRKNKYYLLGIATSTGGRAFTTETDYTFSGDVPYYVDGNTGATSSSYSVTETKKEKDSLTFIAQYVQRFYDQLDLRIGLMESEFGVGADYFPLKNNKLQLSFDAYDFSDSSVDRKPHLKAKLQYNFTKNLFLNVGYDDFLNDESRSAFVGGGIIFLDEDLKYLFGSKVPIPTK</sequence>
<organism evidence="2 3">
    <name type="scientific">Deferribacter autotrophicus</name>
    <dbReference type="NCBI Taxonomy" id="500465"/>
    <lineage>
        <taxon>Bacteria</taxon>
        <taxon>Pseudomonadati</taxon>
        <taxon>Deferribacterota</taxon>
        <taxon>Deferribacteres</taxon>
        <taxon>Deferribacterales</taxon>
        <taxon>Deferribacteraceae</taxon>
        <taxon>Deferribacter</taxon>
    </lineage>
</organism>
<gene>
    <name evidence="2" type="ORF">FHQ18_10275</name>
</gene>
<dbReference type="OrthoDB" id="9788420at2"/>
<dbReference type="PANTHER" id="PTHR33371:SF4">
    <property type="entry name" value="INTERMEMBRANE PHOSPHOLIPID TRANSPORT SYSTEM BINDING PROTEIN MLAD"/>
    <property type="match status" value="1"/>
</dbReference>
<dbReference type="AlphaFoldDB" id="A0A5A8F6R4"/>
<dbReference type="EMBL" id="VFJB01000008">
    <property type="protein sequence ID" value="KAA0257424.1"/>
    <property type="molecule type" value="Genomic_DNA"/>
</dbReference>
<keyword evidence="3" id="KW-1185">Reference proteome</keyword>
<dbReference type="InterPro" id="IPR052336">
    <property type="entry name" value="MlaD_Phospholipid_Transporter"/>
</dbReference>
<dbReference type="Pfam" id="PF02470">
    <property type="entry name" value="MlaD"/>
    <property type="match status" value="1"/>
</dbReference>
<dbReference type="RefSeq" id="WP_149267096.1">
    <property type="nucleotide sequence ID" value="NZ_VFJB01000008.1"/>
</dbReference>
<evidence type="ECO:0000313" key="2">
    <source>
        <dbReference type="EMBL" id="KAA0257424.1"/>
    </source>
</evidence>
<reference evidence="2 3" key="1">
    <citation type="submission" date="2019-06" db="EMBL/GenBank/DDBJ databases">
        <title>Genomic insights into carbon and energy metabolism of Deferribacter autotrophicus revealed new metabolic traits in the phylum Deferribacteres.</title>
        <authorList>
            <person name="Slobodkin A.I."/>
            <person name="Slobodkina G.B."/>
            <person name="Allioux M."/>
            <person name="Alain K."/>
            <person name="Jebbar M."/>
            <person name="Shadrin V."/>
            <person name="Kublanov I.V."/>
            <person name="Toshchakov S.V."/>
            <person name="Bonch-Osmolovskaya E.A."/>
        </authorList>
    </citation>
    <scope>NUCLEOTIDE SEQUENCE [LARGE SCALE GENOMIC DNA]</scope>
    <source>
        <strain evidence="2 3">SL50</strain>
    </source>
</reference>
<accession>A0A5A8F6R4</accession>
<name>A0A5A8F6R4_9BACT</name>
<dbReference type="InterPro" id="IPR003399">
    <property type="entry name" value="Mce/MlaD"/>
</dbReference>
<protein>
    <submittedName>
        <fullName evidence="2">MCE family protein</fullName>
    </submittedName>
</protein>
<evidence type="ECO:0000259" key="1">
    <source>
        <dbReference type="Pfam" id="PF02470"/>
    </source>
</evidence>
<dbReference type="PANTHER" id="PTHR33371">
    <property type="entry name" value="INTERMEMBRANE PHOSPHOLIPID TRANSPORT SYSTEM BINDING PROTEIN MLAD-RELATED"/>
    <property type="match status" value="1"/>
</dbReference>
<evidence type="ECO:0000313" key="3">
    <source>
        <dbReference type="Proteomes" id="UP000322876"/>
    </source>
</evidence>
<proteinExistence type="predicted"/>
<feature type="domain" description="Mce/MlaD" evidence="1">
    <location>
        <begin position="36"/>
        <end position="110"/>
    </location>
</feature>
<comment type="caution">
    <text evidence="2">The sequence shown here is derived from an EMBL/GenBank/DDBJ whole genome shotgun (WGS) entry which is preliminary data.</text>
</comment>